<evidence type="ECO:0000313" key="3">
    <source>
        <dbReference type="Proteomes" id="UP000032361"/>
    </source>
</evidence>
<dbReference type="AlphaFoldDB" id="A0A0D7W4L7"/>
<evidence type="ECO:0000256" key="1">
    <source>
        <dbReference type="SAM" id="Coils"/>
    </source>
</evidence>
<dbReference type="OrthoDB" id="9856331at2"/>
<name>A0A0D7W4L7_9FLAO</name>
<feature type="coiled-coil region" evidence="1">
    <location>
        <begin position="19"/>
        <end position="67"/>
    </location>
</feature>
<reference evidence="2 3" key="1">
    <citation type="journal article" date="2015" name="Antonie Van Leeuwenhoek">
        <title>Tamlana nanhaiensis sp. nov., isolated from surface seawater collected from the South China Sea.</title>
        <authorList>
            <person name="Liu X."/>
            <person name="Lai Q."/>
            <person name="Du Y."/>
            <person name="Li G."/>
            <person name="Sun F."/>
            <person name="Shao Z."/>
        </authorList>
    </citation>
    <scope>NUCLEOTIDE SEQUENCE [LARGE SCALE GENOMIC DNA]</scope>
    <source>
        <strain evidence="2 3">FHC16</strain>
    </source>
</reference>
<keyword evidence="1" id="KW-0175">Coiled coil</keyword>
<dbReference type="PATRIC" id="fig|1382798.3.peg.2052"/>
<organism evidence="2 3">
    <name type="scientific">Neotamlana nanhaiensis</name>
    <dbReference type="NCBI Taxonomy" id="1382798"/>
    <lineage>
        <taxon>Bacteria</taxon>
        <taxon>Pseudomonadati</taxon>
        <taxon>Bacteroidota</taxon>
        <taxon>Flavobacteriia</taxon>
        <taxon>Flavobacteriales</taxon>
        <taxon>Flavobacteriaceae</taxon>
        <taxon>Neotamlana</taxon>
    </lineage>
</organism>
<keyword evidence="3" id="KW-1185">Reference proteome</keyword>
<evidence type="ECO:0000313" key="2">
    <source>
        <dbReference type="EMBL" id="KJD33979.1"/>
    </source>
</evidence>
<accession>A0A0D7W4L7</accession>
<dbReference type="Proteomes" id="UP000032361">
    <property type="component" value="Unassembled WGS sequence"/>
</dbReference>
<protein>
    <submittedName>
        <fullName evidence="2">Uncharacterized protein</fullName>
    </submittedName>
</protein>
<dbReference type="EMBL" id="JTDV01000002">
    <property type="protein sequence ID" value="KJD33979.1"/>
    <property type="molecule type" value="Genomic_DNA"/>
</dbReference>
<proteinExistence type="predicted"/>
<dbReference type="STRING" id="1382798.PK35_04380"/>
<comment type="caution">
    <text evidence="2">The sequence shown here is derived from an EMBL/GenBank/DDBJ whole genome shotgun (WGS) entry which is preliminary data.</text>
</comment>
<gene>
    <name evidence="2" type="ORF">PK35_04380</name>
</gene>
<dbReference type="RefSeq" id="WP_044625470.1">
    <property type="nucleotide sequence ID" value="NZ_JTDV01000002.1"/>
</dbReference>
<sequence length="205" mass="23936">MTEIIGIIFIVGCVAFYFYTKYETKVEHLENKIKKQEKDKFRSETRIDSLEKEIQKSKEQLQNEEEFEDFGYTSESQYNDAIDVIVKSVKYSPLARIYYEAQPPDQLNNGVSLRDKTQEHLRYLESKGVTHNDIIVAKEIIRIREETLGKRLDFEAFVIDTINLKGKDIADEIYLGLVKIFEVAGRNISSSTDVLYNRLFLDLPF</sequence>